<comment type="caution">
    <text evidence="5">The sequence shown here is derived from an EMBL/GenBank/DDBJ whole genome shotgun (WGS) entry which is preliminary data.</text>
</comment>
<dbReference type="InterPro" id="IPR036390">
    <property type="entry name" value="WH_DNA-bd_sf"/>
</dbReference>
<evidence type="ECO:0000256" key="1">
    <source>
        <dbReference type="ARBA" id="ARBA00023015"/>
    </source>
</evidence>
<protein>
    <recommendedName>
        <fullName evidence="4">HTH hxlR-type domain-containing protein</fullName>
    </recommendedName>
</protein>
<dbReference type="InterPro" id="IPR036388">
    <property type="entry name" value="WH-like_DNA-bd_sf"/>
</dbReference>
<evidence type="ECO:0000313" key="5">
    <source>
        <dbReference type="EMBL" id="GAA4486529.1"/>
    </source>
</evidence>
<keyword evidence="3" id="KW-0804">Transcription</keyword>
<gene>
    <name evidence="5" type="ORF">GCM10023094_43150</name>
</gene>
<dbReference type="PANTHER" id="PTHR33204:SF18">
    <property type="entry name" value="TRANSCRIPTIONAL REGULATORY PROTEIN"/>
    <property type="match status" value="1"/>
</dbReference>
<feature type="domain" description="HTH hxlR-type" evidence="4">
    <location>
        <begin position="29"/>
        <end position="127"/>
    </location>
</feature>
<accession>A0ABP8PF30</accession>
<proteinExistence type="predicted"/>
<organism evidence="5 6">
    <name type="scientific">Rhodococcus olei</name>
    <dbReference type="NCBI Taxonomy" id="2161675"/>
    <lineage>
        <taxon>Bacteria</taxon>
        <taxon>Bacillati</taxon>
        <taxon>Actinomycetota</taxon>
        <taxon>Actinomycetes</taxon>
        <taxon>Mycobacteriales</taxon>
        <taxon>Nocardiaceae</taxon>
        <taxon>Rhodococcus</taxon>
    </lineage>
</organism>
<name>A0ABP8PF30_9NOCA</name>
<dbReference type="Proteomes" id="UP001501183">
    <property type="component" value="Unassembled WGS sequence"/>
</dbReference>
<evidence type="ECO:0000256" key="3">
    <source>
        <dbReference type="ARBA" id="ARBA00023163"/>
    </source>
</evidence>
<dbReference type="PROSITE" id="PS51118">
    <property type="entry name" value="HTH_HXLR"/>
    <property type="match status" value="1"/>
</dbReference>
<evidence type="ECO:0000256" key="2">
    <source>
        <dbReference type="ARBA" id="ARBA00023125"/>
    </source>
</evidence>
<dbReference type="PANTHER" id="PTHR33204">
    <property type="entry name" value="TRANSCRIPTIONAL REGULATOR, MARR FAMILY"/>
    <property type="match status" value="1"/>
</dbReference>
<dbReference type="EMBL" id="BAABFB010000066">
    <property type="protein sequence ID" value="GAA4486529.1"/>
    <property type="molecule type" value="Genomic_DNA"/>
</dbReference>
<dbReference type="Pfam" id="PF01638">
    <property type="entry name" value="HxlR"/>
    <property type="match status" value="1"/>
</dbReference>
<keyword evidence="2" id="KW-0238">DNA-binding</keyword>
<dbReference type="InterPro" id="IPR002577">
    <property type="entry name" value="HTH_HxlR"/>
</dbReference>
<dbReference type="Gene3D" id="1.10.10.10">
    <property type="entry name" value="Winged helix-like DNA-binding domain superfamily/Winged helix DNA-binding domain"/>
    <property type="match status" value="1"/>
</dbReference>
<keyword evidence="6" id="KW-1185">Reference proteome</keyword>
<sequence length="130" mass="14548">MAHQTVSRAWDRDLVPDRLGRSRRPEPTCPVEVALGAVAGRWTTLVLRDLMPGPLSYGEVRAGLPTLSDKVLTDRLRHLVDTGLVERRVRRGFPARTEYALTPAGEQLRPLLIELYRTGQRLQQALGTTP</sequence>
<evidence type="ECO:0000259" key="4">
    <source>
        <dbReference type="PROSITE" id="PS51118"/>
    </source>
</evidence>
<dbReference type="SUPFAM" id="SSF46785">
    <property type="entry name" value="Winged helix' DNA-binding domain"/>
    <property type="match status" value="1"/>
</dbReference>
<evidence type="ECO:0000313" key="6">
    <source>
        <dbReference type="Proteomes" id="UP001501183"/>
    </source>
</evidence>
<keyword evidence="1" id="KW-0805">Transcription regulation</keyword>
<reference evidence="6" key="1">
    <citation type="journal article" date="2019" name="Int. J. Syst. Evol. Microbiol.">
        <title>The Global Catalogue of Microorganisms (GCM) 10K type strain sequencing project: providing services to taxonomists for standard genome sequencing and annotation.</title>
        <authorList>
            <consortium name="The Broad Institute Genomics Platform"/>
            <consortium name="The Broad Institute Genome Sequencing Center for Infectious Disease"/>
            <person name="Wu L."/>
            <person name="Ma J."/>
        </authorList>
    </citation>
    <scope>NUCLEOTIDE SEQUENCE [LARGE SCALE GENOMIC DNA]</scope>
    <source>
        <strain evidence="6">JCM 32206</strain>
    </source>
</reference>